<name>A0A5A9PTH0_9TELE</name>
<sequence length="186" mass="21087">MLNGEQEFRYDLAWSGIYSIKFQGRKFETRADGLQGRKLVFYSVSVLHAKHLLQHISNSHRLHLNIKHTAVQLKATNESYREMYITDHVDMNMDDSDDELPPIKLILANVQNQSSGPVSVPNSQDCGHGIKGSDVTQSSCGLEMSVDEPVETLVDSLEDILCLVELEEGVSVDDTFFHDYFSYSMW</sequence>
<evidence type="ECO:0000313" key="2">
    <source>
        <dbReference type="Proteomes" id="UP000324632"/>
    </source>
</evidence>
<evidence type="ECO:0000313" key="1">
    <source>
        <dbReference type="EMBL" id="KAA0725055.1"/>
    </source>
</evidence>
<proteinExistence type="predicted"/>
<dbReference type="PANTHER" id="PTHR13429">
    <property type="entry name" value="FERM DOMAIN (PROTEIN4.1-EZRIN-RADIXIN-MOESIN) FAMILY"/>
    <property type="match status" value="1"/>
</dbReference>
<dbReference type="AlphaFoldDB" id="A0A5A9PTH0"/>
<reference evidence="1 2" key="1">
    <citation type="journal article" date="2019" name="Mol. Ecol. Resour.">
        <title>Chromosome-level genome assembly of Triplophysa tibetana, a fish adapted to the harsh high-altitude environment of the Tibetan Plateau.</title>
        <authorList>
            <person name="Yang X."/>
            <person name="Liu H."/>
            <person name="Ma Z."/>
            <person name="Zou Y."/>
            <person name="Zou M."/>
            <person name="Mao Y."/>
            <person name="Li X."/>
            <person name="Wang H."/>
            <person name="Chen T."/>
            <person name="Wang W."/>
            <person name="Yang R."/>
        </authorList>
    </citation>
    <scope>NUCLEOTIDE SEQUENCE [LARGE SCALE GENOMIC DNA]</scope>
    <source>
        <strain evidence="1">TTIB1903HZAU</strain>
        <tissue evidence="1">Muscle</tissue>
    </source>
</reference>
<keyword evidence="2" id="KW-1185">Reference proteome</keyword>
<organism evidence="1 2">
    <name type="scientific">Triplophysa tibetana</name>
    <dbReference type="NCBI Taxonomy" id="1572043"/>
    <lineage>
        <taxon>Eukaryota</taxon>
        <taxon>Metazoa</taxon>
        <taxon>Chordata</taxon>
        <taxon>Craniata</taxon>
        <taxon>Vertebrata</taxon>
        <taxon>Euteleostomi</taxon>
        <taxon>Actinopterygii</taxon>
        <taxon>Neopterygii</taxon>
        <taxon>Teleostei</taxon>
        <taxon>Ostariophysi</taxon>
        <taxon>Cypriniformes</taxon>
        <taxon>Nemacheilidae</taxon>
        <taxon>Triplophysa</taxon>
    </lineage>
</organism>
<dbReference type="EMBL" id="SOYY01000001">
    <property type="protein sequence ID" value="KAA0725055.1"/>
    <property type="molecule type" value="Genomic_DNA"/>
</dbReference>
<dbReference type="Gene3D" id="2.30.29.30">
    <property type="entry name" value="Pleckstrin-homology domain (PH domain)/Phosphotyrosine-binding domain (PTB)"/>
    <property type="match status" value="1"/>
</dbReference>
<gene>
    <name evidence="1" type="ORF">E1301_Tti010669</name>
</gene>
<dbReference type="Proteomes" id="UP000324632">
    <property type="component" value="Chromosome 1"/>
</dbReference>
<comment type="caution">
    <text evidence="1">The sequence shown here is derived from an EMBL/GenBank/DDBJ whole genome shotgun (WGS) entry which is preliminary data.</text>
</comment>
<accession>A0A5A9PTH0</accession>
<dbReference type="InterPro" id="IPR011993">
    <property type="entry name" value="PH-like_dom_sf"/>
</dbReference>
<dbReference type="GO" id="GO:0035332">
    <property type="term" value="P:positive regulation of hippo signaling"/>
    <property type="evidence" value="ECO:0007669"/>
    <property type="project" value="TreeGrafter"/>
</dbReference>
<dbReference type="GO" id="GO:0098592">
    <property type="term" value="C:cytoplasmic side of apical plasma membrane"/>
    <property type="evidence" value="ECO:0007669"/>
    <property type="project" value="TreeGrafter"/>
</dbReference>
<protein>
    <submittedName>
        <fullName evidence="1">FERM domain-containing protein 6</fullName>
    </submittedName>
</protein>
<dbReference type="InterPro" id="IPR047145">
    <property type="entry name" value="FRMD6-like"/>
</dbReference>
<dbReference type="SUPFAM" id="SSF50729">
    <property type="entry name" value="PH domain-like"/>
    <property type="match status" value="1"/>
</dbReference>
<dbReference type="PANTHER" id="PTHR13429:SF7">
    <property type="entry name" value="FERM DOMAIN-CONTAINING PROTEIN 1"/>
    <property type="match status" value="1"/>
</dbReference>